<accession>A0AAE3EJD0</accession>
<organism evidence="1 2">
    <name type="scientific">Teretinema zuelzerae</name>
    <dbReference type="NCBI Taxonomy" id="156"/>
    <lineage>
        <taxon>Bacteria</taxon>
        <taxon>Pseudomonadati</taxon>
        <taxon>Spirochaetota</taxon>
        <taxon>Spirochaetia</taxon>
        <taxon>Spirochaetales</taxon>
        <taxon>Treponemataceae</taxon>
        <taxon>Teretinema</taxon>
    </lineage>
</organism>
<evidence type="ECO:0000313" key="2">
    <source>
        <dbReference type="Proteomes" id="UP001198163"/>
    </source>
</evidence>
<dbReference type="RefSeq" id="WP_230758445.1">
    <property type="nucleotide sequence ID" value="NZ_JAINWA010000003.1"/>
</dbReference>
<dbReference type="InterPro" id="IPR027417">
    <property type="entry name" value="P-loop_NTPase"/>
</dbReference>
<comment type="caution">
    <text evidence="1">The sequence shown here is derived from an EMBL/GenBank/DDBJ whole genome shotgun (WGS) entry which is preliminary data.</text>
</comment>
<dbReference type="Gene3D" id="3.40.50.300">
    <property type="entry name" value="P-loop containing nucleotide triphosphate hydrolases"/>
    <property type="match status" value="1"/>
</dbReference>
<proteinExistence type="predicted"/>
<dbReference type="AlphaFoldDB" id="A0AAE3EJD0"/>
<reference evidence="1" key="1">
    <citation type="submission" date="2021-08" db="EMBL/GenBank/DDBJ databases">
        <title>Comparative analyses of Brucepasteria parasyntrophica and Teretinema zuelzerae.</title>
        <authorList>
            <person name="Song Y."/>
            <person name="Brune A."/>
        </authorList>
    </citation>
    <scope>NUCLEOTIDE SEQUENCE</scope>
    <source>
        <strain evidence="1">DSM 1903</strain>
    </source>
</reference>
<keyword evidence="1" id="KW-0067">ATP-binding</keyword>
<gene>
    <name evidence="1" type="ORF">K7J14_15350</name>
</gene>
<sequence>MEKKPIKPNVFFMCGPAGSGKTTYAKKLEREGFLRLSFDEESFKLGITKHPLSKEMHQEIENRLIKILKENIVNGIDVVLDFSFWSKKMRNKYKEILKEYNLEPKIIVIKTPKSIVIARIEKRNGSNADEIMLTTEEMEKYYDNFEFPTEDEGELIIINGF</sequence>
<keyword evidence="2" id="KW-1185">Reference proteome</keyword>
<name>A0AAE3EJD0_9SPIR</name>
<dbReference type="GO" id="GO:0005524">
    <property type="term" value="F:ATP binding"/>
    <property type="evidence" value="ECO:0007669"/>
    <property type="project" value="UniProtKB-KW"/>
</dbReference>
<dbReference type="EMBL" id="JAINWA010000003">
    <property type="protein sequence ID" value="MCD1656075.1"/>
    <property type="molecule type" value="Genomic_DNA"/>
</dbReference>
<dbReference type="Pfam" id="PF13671">
    <property type="entry name" value="AAA_33"/>
    <property type="match status" value="1"/>
</dbReference>
<evidence type="ECO:0000313" key="1">
    <source>
        <dbReference type="EMBL" id="MCD1656075.1"/>
    </source>
</evidence>
<dbReference type="SUPFAM" id="SSF52540">
    <property type="entry name" value="P-loop containing nucleoside triphosphate hydrolases"/>
    <property type="match status" value="1"/>
</dbReference>
<dbReference type="Proteomes" id="UP001198163">
    <property type="component" value="Unassembled WGS sequence"/>
</dbReference>
<keyword evidence="1" id="KW-0547">Nucleotide-binding</keyword>
<protein>
    <submittedName>
        <fullName evidence="1">ATP-binding protein</fullName>
    </submittedName>
</protein>